<dbReference type="PANTHER" id="PTHR11261:SF3">
    <property type="entry name" value="RETINOL-BINDING PROTEIN 3"/>
    <property type="match status" value="1"/>
</dbReference>
<dbReference type="EMBL" id="JAENBO010000002">
    <property type="protein sequence ID" value="MBJ8325825.1"/>
    <property type="molecule type" value="Genomic_DNA"/>
</dbReference>
<evidence type="ECO:0000259" key="1">
    <source>
        <dbReference type="Pfam" id="PF03572"/>
    </source>
</evidence>
<dbReference type="Proteomes" id="UP000653045">
    <property type="component" value="Unassembled WGS sequence"/>
</dbReference>
<comment type="caution">
    <text evidence="2">The sequence shown here is derived from an EMBL/GenBank/DDBJ whole genome shotgun (WGS) entry which is preliminary data.</text>
</comment>
<gene>
    <name evidence="2" type="ORF">JHK62_03915</name>
</gene>
<reference evidence="2 3" key="1">
    <citation type="journal article" date="2021" name="Int. J. Syst. Evol. Microbiol.">
        <title>Streptococcus vicugnae sp. nov., isolated from faeces of alpacas (Vicugna pacos) and cattle (Bos taurus), Streptococcus zalophi sp. nov., and Streptococcus pacificus sp. nov., isolated from respiratory tract of California sea lions (Zalophus californianus).</title>
        <authorList>
            <person name="Volokhov D.V."/>
            <person name="Zagorodnyaya T.A."/>
            <person name="Shen Z."/>
            <person name="Blom J."/>
            <person name="Furtak V.A."/>
            <person name="Eisenberg T."/>
            <person name="Fan P."/>
            <person name="Jeong K.C."/>
            <person name="Gao Y."/>
            <person name="Zhang S."/>
            <person name="Amselle M."/>
        </authorList>
    </citation>
    <scope>NUCLEOTIDE SEQUENCE [LARGE SCALE GENOMIC DNA]</scope>
    <source>
        <strain evidence="2 3">CSL7591</strain>
    </source>
</reference>
<evidence type="ECO:0000313" key="2">
    <source>
        <dbReference type="EMBL" id="MBJ8325825.1"/>
    </source>
</evidence>
<dbReference type="PANTHER" id="PTHR11261">
    <property type="entry name" value="INTERPHOTORECEPTOR RETINOID-BINDING PROTEIN"/>
    <property type="match status" value="1"/>
</dbReference>
<dbReference type="Pfam" id="PF03572">
    <property type="entry name" value="Peptidase_S41"/>
    <property type="match status" value="1"/>
</dbReference>
<name>A0ABS0ZIJ7_9STRE</name>
<accession>A0ABS0ZIJ7</accession>
<dbReference type="InterPro" id="IPR029045">
    <property type="entry name" value="ClpP/crotonase-like_dom_sf"/>
</dbReference>
<dbReference type="SUPFAM" id="SSF52096">
    <property type="entry name" value="ClpP/crotonase"/>
    <property type="match status" value="1"/>
</dbReference>
<evidence type="ECO:0000313" key="3">
    <source>
        <dbReference type="Proteomes" id="UP000653045"/>
    </source>
</evidence>
<proteinExistence type="predicted"/>
<feature type="domain" description="Tail specific protease" evidence="1">
    <location>
        <begin position="174"/>
        <end position="391"/>
    </location>
</feature>
<keyword evidence="3" id="KW-1185">Reference proteome</keyword>
<protein>
    <submittedName>
        <fullName evidence="2">Peptidase S41</fullName>
    </submittedName>
</protein>
<dbReference type="Gene3D" id="3.90.226.10">
    <property type="entry name" value="2-enoyl-CoA Hydratase, Chain A, domain 1"/>
    <property type="match status" value="1"/>
</dbReference>
<organism evidence="2 3">
    <name type="scientific">Streptococcus pacificus</name>
    <dbReference type="NCBI Taxonomy" id="2740577"/>
    <lineage>
        <taxon>Bacteria</taxon>
        <taxon>Bacillati</taxon>
        <taxon>Bacillota</taxon>
        <taxon>Bacilli</taxon>
        <taxon>Lactobacillales</taxon>
        <taxon>Streptococcaceae</taxon>
        <taxon>Streptococcus</taxon>
    </lineage>
</organism>
<dbReference type="RefSeq" id="WP_199575383.1">
    <property type="nucleotide sequence ID" value="NZ_JAENBO010000002.1"/>
</dbReference>
<sequence length="413" mass="47643">MKKTEIFEEVVRYLREDSSTKKDIKGTNPDDYRSLISDEMSEDDFLYLMHSYIASFGVLSHVYFGPKKVEPNGFRLRRMDDVLYVLSANKDTNLQKGDAIVAVDDVPITTYYDKHKTFFVSPTPERQFMDWAILITRASHVTVKRDGKPHKILVEKTKLPITDRVFEWKQLTDDIVYLKMENFYDESAISQLFQDSQSAIEKAKALIIDVRINHGGTDSLYFPLLKYALPEGKQLDDINFDDDQMEILYTKRNVALRLKQFEAILEQETTTEETKRLIASLKKELVRHQNDGFVLFNDDTVFPEMTGLKWPEKIFILSDVYCASSGDNFVQMMKKFPKVTVLGRPTMGILDYSNVCRVLLGDYQLVFPTSRSLAIDSGQGMTDKGVEPDILIPFTPQHLFQDIDLENCLKLLK</sequence>
<dbReference type="InterPro" id="IPR005151">
    <property type="entry name" value="Tail-specific_protease"/>
</dbReference>